<organism evidence="1">
    <name type="scientific">marine sediment metagenome</name>
    <dbReference type="NCBI Taxonomy" id="412755"/>
    <lineage>
        <taxon>unclassified sequences</taxon>
        <taxon>metagenomes</taxon>
        <taxon>ecological metagenomes</taxon>
    </lineage>
</organism>
<protein>
    <submittedName>
        <fullName evidence="1">Uncharacterized protein</fullName>
    </submittedName>
</protein>
<comment type="caution">
    <text evidence="1">The sequence shown here is derived from an EMBL/GenBank/DDBJ whole genome shotgun (WGS) entry which is preliminary data.</text>
</comment>
<name>X0TS00_9ZZZZ</name>
<sequence>MEKYKAMAVGVQQLNSFFNIPAVNTLIEVAGVKKLMKTLVNASIAPQSAAASDGIGAGFLERIQRLFTGFALSFKLVQIPKQATSFINAFEQYEYTKNSNLPRPIQSAIDMAMFAVDTVGVLFEMAPDLIGKEGAIAKARKMSAQFDQRMIEGLEGDVYGLESGSQTFKQAGKGTGLFKRFVDKFKRLSARPTIIGDIMGVMGYYANYKRNIANGMSEAAALEAFNDYNSTQQTRRATEKIPLQLRGDFASRGFTMFGSTLFLQINKVMQKATNISRSFKEGKMPNKEDIRGFYLNFAV</sequence>
<accession>X0TS00</accession>
<evidence type="ECO:0000313" key="1">
    <source>
        <dbReference type="EMBL" id="GAF95974.1"/>
    </source>
</evidence>
<reference evidence="1" key="1">
    <citation type="journal article" date="2014" name="Front. Microbiol.">
        <title>High frequency of phylogenetically diverse reductive dehalogenase-homologous genes in deep subseafloor sedimentary metagenomes.</title>
        <authorList>
            <person name="Kawai M."/>
            <person name="Futagami T."/>
            <person name="Toyoda A."/>
            <person name="Takaki Y."/>
            <person name="Nishi S."/>
            <person name="Hori S."/>
            <person name="Arai W."/>
            <person name="Tsubouchi T."/>
            <person name="Morono Y."/>
            <person name="Uchiyama I."/>
            <person name="Ito T."/>
            <person name="Fujiyama A."/>
            <person name="Inagaki F."/>
            <person name="Takami H."/>
        </authorList>
    </citation>
    <scope>NUCLEOTIDE SEQUENCE</scope>
    <source>
        <strain evidence="1">Expedition CK06-06</strain>
    </source>
</reference>
<feature type="non-terminal residue" evidence="1">
    <location>
        <position position="299"/>
    </location>
</feature>
<gene>
    <name evidence="1" type="ORF">S01H1_19672</name>
</gene>
<proteinExistence type="predicted"/>
<dbReference type="AlphaFoldDB" id="X0TS00"/>
<dbReference type="EMBL" id="BARS01010656">
    <property type="protein sequence ID" value="GAF95974.1"/>
    <property type="molecule type" value="Genomic_DNA"/>
</dbReference>